<keyword evidence="5 7" id="KW-0539">Nucleus</keyword>
<dbReference type="Pfam" id="PF11719">
    <property type="entry name" value="Drc1-Sld2"/>
    <property type="match status" value="1"/>
</dbReference>
<dbReference type="Proteomes" id="UP000053558">
    <property type="component" value="Unassembled WGS sequence"/>
</dbReference>
<feature type="region of interest" description="Disordered" evidence="8">
    <location>
        <begin position="486"/>
        <end position="526"/>
    </location>
</feature>
<evidence type="ECO:0000256" key="1">
    <source>
        <dbReference type="ARBA" id="ARBA00004123"/>
    </source>
</evidence>
<feature type="compositionally biased region" description="Low complexity" evidence="8">
    <location>
        <begin position="352"/>
        <end position="368"/>
    </location>
</feature>
<gene>
    <name evidence="9" type="ORF">CONPUDRAFT_161527</name>
</gene>
<keyword evidence="6 7" id="KW-0131">Cell cycle</keyword>
<proteinExistence type="inferred from homology"/>
<feature type="compositionally biased region" description="Acidic residues" evidence="8">
    <location>
        <begin position="495"/>
        <end position="516"/>
    </location>
</feature>
<comment type="caution">
    <text evidence="9">The sequence shown here is derived from an EMBL/GenBank/DDBJ whole genome shotgun (WGS) entry which is preliminary data.</text>
</comment>
<feature type="compositionally biased region" description="Basic and acidic residues" evidence="8">
    <location>
        <begin position="228"/>
        <end position="242"/>
    </location>
</feature>
<dbReference type="InterPro" id="IPR021110">
    <property type="entry name" value="DNA_rep_checkpnt_protein"/>
</dbReference>
<accession>A0A5M3N738</accession>
<dbReference type="EMBL" id="JH711573">
    <property type="protein sequence ID" value="EIW86894.1"/>
    <property type="molecule type" value="Genomic_DNA"/>
</dbReference>
<dbReference type="GO" id="GO:1902977">
    <property type="term" value="P:mitotic DNA replication preinitiation complex assembly"/>
    <property type="evidence" value="ECO:0007669"/>
    <property type="project" value="TreeGrafter"/>
</dbReference>
<dbReference type="KEGG" id="cput:CONPUDRAFT_161527"/>
<dbReference type="InterPro" id="IPR040203">
    <property type="entry name" value="Sld2"/>
</dbReference>
<dbReference type="PANTHER" id="PTHR28124">
    <property type="entry name" value="DNA REPLICATION REGULATOR SLD2"/>
    <property type="match status" value="1"/>
</dbReference>
<name>A0A5M3N738_CONPW</name>
<dbReference type="GO" id="GO:0003688">
    <property type="term" value="F:DNA replication origin binding"/>
    <property type="evidence" value="ECO:0007669"/>
    <property type="project" value="TreeGrafter"/>
</dbReference>
<evidence type="ECO:0000256" key="8">
    <source>
        <dbReference type="SAM" id="MobiDB-lite"/>
    </source>
</evidence>
<evidence type="ECO:0000256" key="5">
    <source>
        <dbReference type="ARBA" id="ARBA00023242"/>
    </source>
</evidence>
<feature type="compositionally biased region" description="Pro residues" evidence="8">
    <location>
        <begin position="83"/>
        <end position="95"/>
    </location>
</feature>
<comment type="subcellular location">
    <subcellularLocation>
        <location evidence="1 7">Nucleus</location>
    </subcellularLocation>
</comment>
<evidence type="ECO:0000256" key="2">
    <source>
        <dbReference type="ARBA" id="ARBA00007276"/>
    </source>
</evidence>
<dbReference type="FunFam" id="1.10.10.1460:FF:000001">
    <property type="entry name" value="DNA replication regulator Sld2"/>
    <property type="match status" value="1"/>
</dbReference>
<dbReference type="PANTHER" id="PTHR28124:SF1">
    <property type="entry name" value="DNA REPLICATION REGULATOR SLD2"/>
    <property type="match status" value="1"/>
</dbReference>
<evidence type="ECO:0000256" key="6">
    <source>
        <dbReference type="ARBA" id="ARBA00023306"/>
    </source>
</evidence>
<sequence>MTTTVYDNNASAGMLDIATVRAEIKAWERDFRSRHGRDPKVQDIRDQPSIAEKYKLYKKLSKNASVAVTTRPGDRASSSTQPVQPPSTPSRPTPRPSHAHIFSQPRVVETAAPLPGFNPFSPTKGKGKGIQRDDTRRVSPSHPRNPFASPVKNKPASRVSSRSASPDPFPPIVPVQPSSELLNDQPHANKAISRARKRLRGEPVSPSPNKQKRQRVASQTVLPFPRLDFSKAAEHDVTDDSPSKQASDSFVTDSPVKVPAGGRPFPLLFEDNSGQRLRQACEYHIHFIEPKLPLTAAIRRDEPKSDASASDAEPKRAGLKRVLSANELDEKKEGTDHSKPQQAPLLPPSPTSGPSLGALKGKAKSAAAGRKKPRIAEEDDEDEDDSSENTVVRVHNRKRPPRTDQDAEGDDSDLDPALAFGARKADDVLNHTATRADDPVPQGSLEVNLPDELRLVLSISQPNEADNVNERVFRGLLKGSRVSSYDASRGGEVWDAGEDEDEDENRGDILDDDWEGEPVPWEVGEL</sequence>
<dbReference type="GO" id="GO:0031261">
    <property type="term" value="C:DNA replication preinitiation complex"/>
    <property type="evidence" value="ECO:0007669"/>
    <property type="project" value="TreeGrafter"/>
</dbReference>
<evidence type="ECO:0000256" key="4">
    <source>
        <dbReference type="ARBA" id="ARBA00022705"/>
    </source>
</evidence>
<dbReference type="RefSeq" id="XP_007763556.1">
    <property type="nucleotide sequence ID" value="XM_007765366.1"/>
</dbReference>
<feature type="compositionally biased region" description="Polar residues" evidence="8">
    <location>
        <begin position="243"/>
        <end position="252"/>
    </location>
</feature>
<comment type="similarity">
    <text evidence="2 7">Belongs to the SLD2 family.</text>
</comment>
<feature type="compositionally biased region" description="Basic and acidic residues" evidence="8">
    <location>
        <begin position="328"/>
        <end position="339"/>
    </location>
</feature>
<feature type="region of interest" description="Disordered" evidence="8">
    <location>
        <begin position="30"/>
        <end position="257"/>
    </location>
</feature>
<feature type="compositionally biased region" description="Acidic residues" evidence="8">
    <location>
        <begin position="377"/>
        <end position="387"/>
    </location>
</feature>
<protein>
    <recommendedName>
        <fullName evidence="3 7">DNA replication regulator SLD2</fullName>
    </recommendedName>
</protein>
<evidence type="ECO:0000313" key="10">
    <source>
        <dbReference type="Proteomes" id="UP000053558"/>
    </source>
</evidence>
<dbReference type="GeneID" id="19204544"/>
<dbReference type="OrthoDB" id="8775810at2759"/>
<reference evidence="10" key="1">
    <citation type="journal article" date="2012" name="Science">
        <title>The Paleozoic origin of enzymatic lignin decomposition reconstructed from 31 fungal genomes.</title>
        <authorList>
            <person name="Floudas D."/>
            <person name="Binder M."/>
            <person name="Riley R."/>
            <person name="Barry K."/>
            <person name="Blanchette R.A."/>
            <person name="Henrissat B."/>
            <person name="Martinez A.T."/>
            <person name="Otillar R."/>
            <person name="Spatafora J.W."/>
            <person name="Yadav J.S."/>
            <person name="Aerts A."/>
            <person name="Benoit I."/>
            <person name="Boyd A."/>
            <person name="Carlson A."/>
            <person name="Copeland A."/>
            <person name="Coutinho P.M."/>
            <person name="de Vries R.P."/>
            <person name="Ferreira P."/>
            <person name="Findley K."/>
            <person name="Foster B."/>
            <person name="Gaskell J."/>
            <person name="Glotzer D."/>
            <person name="Gorecki P."/>
            <person name="Heitman J."/>
            <person name="Hesse C."/>
            <person name="Hori C."/>
            <person name="Igarashi K."/>
            <person name="Jurgens J.A."/>
            <person name="Kallen N."/>
            <person name="Kersten P."/>
            <person name="Kohler A."/>
            <person name="Kuees U."/>
            <person name="Kumar T.K.A."/>
            <person name="Kuo A."/>
            <person name="LaButti K."/>
            <person name="Larrondo L.F."/>
            <person name="Lindquist E."/>
            <person name="Ling A."/>
            <person name="Lombard V."/>
            <person name="Lucas S."/>
            <person name="Lundell T."/>
            <person name="Martin R."/>
            <person name="McLaughlin D.J."/>
            <person name="Morgenstern I."/>
            <person name="Morin E."/>
            <person name="Murat C."/>
            <person name="Nagy L.G."/>
            <person name="Nolan M."/>
            <person name="Ohm R.A."/>
            <person name="Patyshakuliyeva A."/>
            <person name="Rokas A."/>
            <person name="Ruiz-Duenas F.J."/>
            <person name="Sabat G."/>
            <person name="Salamov A."/>
            <person name="Samejima M."/>
            <person name="Schmutz J."/>
            <person name="Slot J.C."/>
            <person name="St John F."/>
            <person name="Stenlid J."/>
            <person name="Sun H."/>
            <person name="Sun S."/>
            <person name="Syed K."/>
            <person name="Tsang A."/>
            <person name="Wiebenga A."/>
            <person name="Young D."/>
            <person name="Pisabarro A."/>
            <person name="Eastwood D.C."/>
            <person name="Martin F."/>
            <person name="Cullen D."/>
            <person name="Grigoriev I.V."/>
            <person name="Hibbett D.S."/>
        </authorList>
    </citation>
    <scope>NUCLEOTIDE SEQUENCE [LARGE SCALE GENOMIC DNA]</scope>
    <source>
        <strain evidence="10">RWD-64-598 SS2</strain>
    </source>
</reference>
<evidence type="ECO:0000313" key="9">
    <source>
        <dbReference type="EMBL" id="EIW86894.1"/>
    </source>
</evidence>
<evidence type="ECO:0000256" key="3">
    <source>
        <dbReference type="ARBA" id="ARBA00018363"/>
    </source>
</evidence>
<feature type="compositionally biased region" description="Basic and acidic residues" evidence="8">
    <location>
        <begin position="30"/>
        <end position="46"/>
    </location>
</feature>
<dbReference type="GO" id="GO:0003697">
    <property type="term" value="F:single-stranded DNA binding"/>
    <property type="evidence" value="ECO:0007669"/>
    <property type="project" value="TreeGrafter"/>
</dbReference>
<dbReference type="AlphaFoldDB" id="A0A5M3N738"/>
<dbReference type="OMA" id="SDWEAHW"/>
<dbReference type="Gene3D" id="1.10.10.1460">
    <property type="match status" value="1"/>
</dbReference>
<dbReference type="GO" id="GO:0000727">
    <property type="term" value="P:double-strand break repair via break-induced replication"/>
    <property type="evidence" value="ECO:0007669"/>
    <property type="project" value="TreeGrafter"/>
</dbReference>
<keyword evidence="4 7" id="KW-0235">DNA replication</keyword>
<comment type="function">
    <text evidence="7">Has a role in the initiation of DNA replication. Required at S-phase checkpoint.</text>
</comment>
<dbReference type="GO" id="GO:0006270">
    <property type="term" value="P:DNA replication initiation"/>
    <property type="evidence" value="ECO:0007669"/>
    <property type="project" value="UniProtKB-UniRule"/>
</dbReference>
<organism evidence="9 10">
    <name type="scientific">Coniophora puteana (strain RWD-64-598)</name>
    <name type="common">Brown rot fungus</name>
    <dbReference type="NCBI Taxonomy" id="741705"/>
    <lineage>
        <taxon>Eukaryota</taxon>
        <taxon>Fungi</taxon>
        <taxon>Dikarya</taxon>
        <taxon>Basidiomycota</taxon>
        <taxon>Agaricomycotina</taxon>
        <taxon>Agaricomycetes</taxon>
        <taxon>Agaricomycetidae</taxon>
        <taxon>Boletales</taxon>
        <taxon>Coniophorineae</taxon>
        <taxon>Coniophoraceae</taxon>
        <taxon>Coniophora</taxon>
    </lineage>
</organism>
<feature type="compositionally biased region" description="Low complexity" evidence="8">
    <location>
        <begin position="156"/>
        <end position="166"/>
    </location>
</feature>
<keyword evidence="10" id="KW-1185">Reference proteome</keyword>
<evidence type="ECO:0000256" key="7">
    <source>
        <dbReference type="RuleBase" id="RU367067"/>
    </source>
</evidence>
<feature type="region of interest" description="Disordered" evidence="8">
    <location>
        <begin position="292"/>
        <end position="419"/>
    </location>
</feature>